<dbReference type="Pfam" id="PF00179">
    <property type="entry name" value="UQ_con"/>
    <property type="match status" value="1"/>
</dbReference>
<dbReference type="Proteomes" id="UP000291343">
    <property type="component" value="Unassembled WGS sequence"/>
</dbReference>
<dbReference type="InParanoid" id="A0A482XKX3"/>
<gene>
    <name evidence="2" type="ORF">LSTR_LSTR004812</name>
</gene>
<dbReference type="Gene3D" id="3.10.110.10">
    <property type="entry name" value="Ubiquitin Conjugating Enzyme"/>
    <property type="match status" value="1"/>
</dbReference>
<dbReference type="SMART" id="SM00212">
    <property type="entry name" value="UBCc"/>
    <property type="match status" value="1"/>
</dbReference>
<accession>A0A482XKX3</accession>
<comment type="caution">
    <text evidence="2">The sequence shown here is derived from an EMBL/GenBank/DDBJ whole genome shotgun (WGS) entry which is preliminary data.</text>
</comment>
<dbReference type="STRING" id="195883.A0A482XKX3"/>
<evidence type="ECO:0000313" key="2">
    <source>
        <dbReference type="EMBL" id="RZF46099.1"/>
    </source>
</evidence>
<feature type="domain" description="UBC core" evidence="1">
    <location>
        <begin position="30"/>
        <end position="178"/>
    </location>
</feature>
<name>A0A482XKX3_LAOST</name>
<evidence type="ECO:0000313" key="3">
    <source>
        <dbReference type="Proteomes" id="UP000291343"/>
    </source>
</evidence>
<dbReference type="EMBL" id="QKKF02007188">
    <property type="protein sequence ID" value="RZF46099.1"/>
    <property type="molecule type" value="Genomic_DNA"/>
</dbReference>
<proteinExistence type="predicted"/>
<dbReference type="AlphaFoldDB" id="A0A482XKX3"/>
<keyword evidence="3" id="KW-1185">Reference proteome</keyword>
<dbReference type="SMR" id="A0A482XKX3"/>
<dbReference type="PROSITE" id="PS50127">
    <property type="entry name" value="UBC_2"/>
    <property type="match status" value="1"/>
</dbReference>
<organism evidence="2 3">
    <name type="scientific">Laodelphax striatellus</name>
    <name type="common">Small brown planthopper</name>
    <name type="synonym">Delphax striatella</name>
    <dbReference type="NCBI Taxonomy" id="195883"/>
    <lineage>
        <taxon>Eukaryota</taxon>
        <taxon>Metazoa</taxon>
        <taxon>Ecdysozoa</taxon>
        <taxon>Arthropoda</taxon>
        <taxon>Hexapoda</taxon>
        <taxon>Insecta</taxon>
        <taxon>Pterygota</taxon>
        <taxon>Neoptera</taxon>
        <taxon>Paraneoptera</taxon>
        <taxon>Hemiptera</taxon>
        <taxon>Auchenorrhyncha</taxon>
        <taxon>Fulgoroidea</taxon>
        <taxon>Delphacidae</taxon>
        <taxon>Criomorphinae</taxon>
        <taxon>Laodelphax</taxon>
    </lineage>
</organism>
<dbReference type="InterPro" id="IPR000608">
    <property type="entry name" value="UBC"/>
</dbReference>
<dbReference type="InterPro" id="IPR050113">
    <property type="entry name" value="Ub_conjugating_enzyme"/>
</dbReference>
<dbReference type="OrthoDB" id="5596422at2759"/>
<dbReference type="InterPro" id="IPR016135">
    <property type="entry name" value="UBQ-conjugating_enzyme/RWD"/>
</dbReference>
<protein>
    <recommendedName>
        <fullName evidence="1">UBC core domain-containing protein</fullName>
    </recommendedName>
</protein>
<dbReference type="FunCoup" id="A0A482XKX3">
    <property type="interactions" value="962"/>
</dbReference>
<reference evidence="2 3" key="1">
    <citation type="journal article" date="2017" name="Gigascience">
        <title>Genome sequence of the small brown planthopper, Laodelphax striatellus.</title>
        <authorList>
            <person name="Zhu J."/>
            <person name="Jiang F."/>
            <person name="Wang X."/>
            <person name="Yang P."/>
            <person name="Bao Y."/>
            <person name="Zhao W."/>
            <person name="Wang W."/>
            <person name="Lu H."/>
            <person name="Wang Q."/>
            <person name="Cui N."/>
            <person name="Li J."/>
            <person name="Chen X."/>
            <person name="Luo L."/>
            <person name="Yu J."/>
            <person name="Kang L."/>
            <person name="Cui F."/>
        </authorList>
    </citation>
    <scope>NUCLEOTIDE SEQUENCE [LARGE SCALE GENOMIC DNA]</scope>
    <source>
        <strain evidence="2">Lst14</strain>
    </source>
</reference>
<sequence length="240" mass="27664">MLSMSAKMIERPQQSSSQISLYKQAYTPFFQEYSIMSEYNLVTKKCLPGLYVMPSASSPLLWFGVLFIKKGLYQGGIFRFNLEIPETFPDCTCPRVVFESKVFHPSIDIATGEVFMNQAFPEWKKDVNHLWQILEHVLQLFLSIDVKDPVNQEASNLYVNDMDAFANRVKECIESSQNSLFDEPTSSDPYYLRFNQYDEKLHKTAREALKSEIETKRSHHVSGLSWVRPGSLEPFSQTSS</sequence>
<evidence type="ECO:0000259" key="1">
    <source>
        <dbReference type="PROSITE" id="PS50127"/>
    </source>
</evidence>
<dbReference type="SUPFAM" id="SSF54495">
    <property type="entry name" value="UBC-like"/>
    <property type="match status" value="1"/>
</dbReference>
<dbReference type="CDD" id="cd23814">
    <property type="entry name" value="UEV_AKTIP"/>
    <property type="match status" value="1"/>
</dbReference>
<dbReference type="PANTHER" id="PTHR24067">
    <property type="entry name" value="UBIQUITIN-CONJUGATING ENZYME E2"/>
    <property type="match status" value="1"/>
</dbReference>